<keyword evidence="2" id="KW-1185">Reference proteome</keyword>
<protein>
    <recommendedName>
        <fullName evidence="3">DUF4365 domain-containing protein</fullName>
    </recommendedName>
</protein>
<dbReference type="EMBL" id="JBEPML010000028">
    <property type="protein sequence ID" value="MET3794693.1"/>
    <property type="molecule type" value="Genomic_DNA"/>
</dbReference>
<gene>
    <name evidence="1" type="ORF">ABID37_004933</name>
</gene>
<reference evidence="1 2" key="1">
    <citation type="submission" date="2024-06" db="EMBL/GenBank/DDBJ databases">
        <title>Genomic Encyclopedia of Type Strains, Phase IV (KMG-IV): sequencing the most valuable type-strain genomes for metagenomic binning, comparative biology and taxonomic classification.</title>
        <authorList>
            <person name="Goeker M."/>
        </authorList>
    </citation>
    <scope>NUCLEOTIDE SEQUENCE [LARGE SCALE GENOMIC DNA]</scope>
    <source>
        <strain evidence="1 2">DSM 27865</strain>
    </source>
</reference>
<comment type="caution">
    <text evidence="1">The sequence shown here is derived from an EMBL/GenBank/DDBJ whole genome shotgun (WGS) entry which is preliminary data.</text>
</comment>
<accession>A0ABV2N797</accession>
<name>A0ABV2N797_9HYPH</name>
<evidence type="ECO:0000313" key="2">
    <source>
        <dbReference type="Proteomes" id="UP001549076"/>
    </source>
</evidence>
<sequence>MPVELHERLSEFSYGYGVTREVERRLRQQGLRATPFLPSLLHEASLGFDVAFDRPGTPLLLQFKLGQAMRRFVPGPRPTLGQPFWRYHIDTAEPDGQFELLLKAEQDGADVFYLAPKFHDWEIYLDAFENRRVVRSSLIVSPGEIRRTLDAHSVPDGAHKIVYDARSAYLCSEPLELASIRPSDLAGKLRVHVESRETPIGEVLEGVFAGFENRSAIRPPRASEDRDDPDRVVYEIPSDQGRQPKLRRERLERILGTGRSREEAVALAVGAEAWSSGAQLIFVTEPPAK</sequence>
<evidence type="ECO:0000313" key="1">
    <source>
        <dbReference type="EMBL" id="MET3794693.1"/>
    </source>
</evidence>
<evidence type="ECO:0008006" key="3">
    <source>
        <dbReference type="Google" id="ProtNLM"/>
    </source>
</evidence>
<organism evidence="1 2">
    <name type="scientific">Aquamicrobium terrae</name>
    <dbReference type="NCBI Taxonomy" id="1324945"/>
    <lineage>
        <taxon>Bacteria</taxon>
        <taxon>Pseudomonadati</taxon>
        <taxon>Pseudomonadota</taxon>
        <taxon>Alphaproteobacteria</taxon>
        <taxon>Hyphomicrobiales</taxon>
        <taxon>Phyllobacteriaceae</taxon>
        <taxon>Aquamicrobium</taxon>
    </lineage>
</organism>
<dbReference type="RefSeq" id="WP_354199609.1">
    <property type="nucleotide sequence ID" value="NZ_JBEPML010000028.1"/>
</dbReference>
<dbReference type="Proteomes" id="UP001549076">
    <property type="component" value="Unassembled WGS sequence"/>
</dbReference>
<proteinExistence type="predicted"/>